<dbReference type="Pfam" id="PF21374">
    <property type="entry name" value="WsaF_N"/>
    <property type="match status" value="1"/>
</dbReference>
<dbReference type="GO" id="GO:0030247">
    <property type="term" value="F:polysaccharide binding"/>
    <property type="evidence" value="ECO:0007669"/>
    <property type="project" value="InterPro"/>
</dbReference>
<sequence>MLDRLLRRAARRLRTAVVASDPVRTSVGEITPCEPRAEERQGRRLNLILPSINKQHYFGGIHTAVLIYRELCRYFDESRIILVDSAPDDEALARFGDHQLVNCGQESEAPRQIVAFNDRYEQTLPVAAGDHWLATAWWTAYSAQRLATWQSAMQASDRPVMYLIQDYEPGFYAWSSQSALAMSTYRKDRDIAIFNTSLLRDYFARQGFDYQRAVTFEPVLHDGLKATLERVRSAQQTPRQRVILTYARPGTPRNAFELLCEGLRKWGWADSRCADWRVLAVGELDSDVDLGPFVLQALGKLSIDQYAELLSTSSLGISLMVSPHPSYPPLEMDAFGMSVITNQFANKDLSASHANIVSLETMTPEAIAAELSRQIDVCESRQMLSGPLAALDNAYVCQGRDAFSAMVDDAAILWGANQVDRV</sequence>
<comment type="caution">
    <text evidence="3">The sequence shown here is derived from an EMBL/GenBank/DDBJ whole genome shotgun (WGS) entry which is preliminary data.</text>
</comment>
<dbReference type="Gene3D" id="3.40.50.11090">
    <property type="match status" value="1"/>
</dbReference>
<accession>A0A7Z7IVF2</accession>
<feature type="domain" description="WsaF C-terminal" evidence="2">
    <location>
        <begin position="242"/>
        <end position="371"/>
    </location>
</feature>
<evidence type="ECO:0000313" key="3">
    <source>
        <dbReference type="EMBL" id="SOO22294.1"/>
    </source>
</evidence>
<proteinExistence type="predicted"/>
<evidence type="ECO:0000259" key="1">
    <source>
        <dbReference type="Pfam" id="PF21374"/>
    </source>
</evidence>
<dbReference type="EMBL" id="OCZC01000043">
    <property type="protein sequence ID" value="SOO22294.1"/>
    <property type="molecule type" value="Genomic_DNA"/>
</dbReference>
<organism evidence="3 4">
    <name type="scientific">Xanthomonas campestris pv. phaseoli</name>
    <dbReference type="NCBI Taxonomy" id="317013"/>
    <lineage>
        <taxon>Bacteria</taxon>
        <taxon>Pseudomonadati</taxon>
        <taxon>Pseudomonadota</taxon>
        <taxon>Gammaproteobacteria</taxon>
        <taxon>Lysobacterales</taxon>
        <taxon>Lysobacteraceae</taxon>
        <taxon>Xanthomonas</taxon>
    </lineage>
</organism>
<dbReference type="Pfam" id="PF22772">
    <property type="entry name" value="WsaF_C"/>
    <property type="match status" value="1"/>
</dbReference>
<protein>
    <recommendedName>
        <fullName evidence="5">Glycosyltransferase</fullName>
    </recommendedName>
</protein>
<feature type="domain" description="WsaF N-terminal" evidence="1">
    <location>
        <begin position="44"/>
        <end position="196"/>
    </location>
</feature>
<dbReference type="Proteomes" id="UP000234345">
    <property type="component" value="Unassembled WGS sequence"/>
</dbReference>
<dbReference type="AlphaFoldDB" id="A0A7Z7IVF2"/>
<evidence type="ECO:0000313" key="4">
    <source>
        <dbReference type="Proteomes" id="UP000234345"/>
    </source>
</evidence>
<dbReference type="InterPro" id="IPR055050">
    <property type="entry name" value="WsaF_C"/>
</dbReference>
<evidence type="ECO:0000259" key="2">
    <source>
        <dbReference type="Pfam" id="PF22772"/>
    </source>
</evidence>
<dbReference type="InterPro" id="IPR048510">
    <property type="entry name" value="WsaF_N"/>
</dbReference>
<reference evidence="3 4" key="1">
    <citation type="submission" date="2017-10" db="EMBL/GenBank/DDBJ databases">
        <authorList>
            <person name="Regsiter A."/>
            <person name="William W."/>
        </authorList>
    </citation>
    <scope>NUCLEOTIDE SEQUENCE [LARGE SCALE GENOMIC DNA]</scope>
    <source>
        <strain evidence="3 4">CFBP6991</strain>
    </source>
</reference>
<dbReference type="Gene3D" id="3.40.50.2000">
    <property type="entry name" value="Glycogen Phosphorylase B"/>
    <property type="match status" value="1"/>
</dbReference>
<gene>
    <name evidence="3" type="ORF">XFF6991_150055</name>
</gene>
<name>A0A7Z7IVF2_XANCH</name>
<evidence type="ECO:0008006" key="5">
    <source>
        <dbReference type="Google" id="ProtNLM"/>
    </source>
</evidence>